<dbReference type="SUPFAM" id="SSF51445">
    <property type="entry name" value="(Trans)glycosidases"/>
    <property type="match status" value="1"/>
</dbReference>
<evidence type="ECO:0000256" key="2">
    <source>
        <dbReference type="ARBA" id="ARBA00022801"/>
    </source>
</evidence>
<dbReference type="AlphaFoldDB" id="A0A6P8D7E8"/>
<dbReference type="GeneID" id="116200558"/>
<dbReference type="PANTHER" id="PTHR10353">
    <property type="entry name" value="GLYCOSYL HYDROLASE"/>
    <property type="match status" value="1"/>
</dbReference>
<dbReference type="Proteomes" id="UP000515151">
    <property type="component" value="Chromosome 3"/>
</dbReference>
<dbReference type="GO" id="GO:0005975">
    <property type="term" value="P:carbohydrate metabolic process"/>
    <property type="evidence" value="ECO:0007669"/>
    <property type="project" value="InterPro"/>
</dbReference>
<dbReference type="GO" id="GO:0008422">
    <property type="term" value="F:beta-glucosidase activity"/>
    <property type="evidence" value="ECO:0007669"/>
    <property type="project" value="TreeGrafter"/>
</dbReference>
<gene>
    <name evidence="6" type="primary">LOC116200558</name>
</gene>
<dbReference type="PANTHER" id="PTHR10353:SF137">
    <property type="entry name" value="MYROSINASE 3-RELATED"/>
    <property type="match status" value="1"/>
</dbReference>
<evidence type="ECO:0000256" key="1">
    <source>
        <dbReference type="ARBA" id="ARBA00010838"/>
    </source>
</evidence>
<evidence type="ECO:0000313" key="5">
    <source>
        <dbReference type="Proteomes" id="UP000515151"/>
    </source>
</evidence>
<evidence type="ECO:0000256" key="4">
    <source>
        <dbReference type="RuleBase" id="RU003690"/>
    </source>
</evidence>
<dbReference type="Pfam" id="PF00232">
    <property type="entry name" value="Glyco_hydro_1"/>
    <property type="match status" value="1"/>
</dbReference>
<evidence type="ECO:0000256" key="3">
    <source>
        <dbReference type="ARBA" id="ARBA00023295"/>
    </source>
</evidence>
<dbReference type="RefSeq" id="XP_031387253.1">
    <property type="nucleotide sequence ID" value="XM_031531393.1"/>
</dbReference>
<accession>A0A6P8D7E8</accession>
<dbReference type="InterPro" id="IPR001360">
    <property type="entry name" value="Glyco_hydro_1"/>
</dbReference>
<dbReference type="InterPro" id="IPR017853">
    <property type="entry name" value="GH"/>
</dbReference>
<evidence type="ECO:0000313" key="6">
    <source>
        <dbReference type="RefSeq" id="XP_031387253.1"/>
    </source>
</evidence>
<organism evidence="5 6">
    <name type="scientific">Punica granatum</name>
    <name type="common">Pomegranate</name>
    <dbReference type="NCBI Taxonomy" id="22663"/>
    <lineage>
        <taxon>Eukaryota</taxon>
        <taxon>Viridiplantae</taxon>
        <taxon>Streptophyta</taxon>
        <taxon>Embryophyta</taxon>
        <taxon>Tracheophyta</taxon>
        <taxon>Spermatophyta</taxon>
        <taxon>Magnoliopsida</taxon>
        <taxon>eudicotyledons</taxon>
        <taxon>Gunneridae</taxon>
        <taxon>Pentapetalae</taxon>
        <taxon>rosids</taxon>
        <taxon>malvids</taxon>
        <taxon>Myrtales</taxon>
        <taxon>Lythraceae</taxon>
        <taxon>Punica</taxon>
    </lineage>
</organism>
<dbReference type="OrthoDB" id="65569at2759"/>
<comment type="similarity">
    <text evidence="1 4">Belongs to the glycosyl hydrolase 1 family.</text>
</comment>
<feature type="non-terminal residue" evidence="6">
    <location>
        <position position="1"/>
    </location>
</feature>
<name>A0A6P8D7E8_PUNGR</name>
<keyword evidence="5" id="KW-1185">Reference proteome</keyword>
<reference evidence="6" key="2">
    <citation type="submission" date="2025-08" db="UniProtKB">
        <authorList>
            <consortium name="RefSeq"/>
        </authorList>
    </citation>
    <scope>IDENTIFICATION</scope>
    <source>
        <tissue evidence="6">Leaf</tissue>
    </source>
</reference>
<keyword evidence="2" id="KW-0378">Hydrolase</keyword>
<keyword evidence="3" id="KW-0326">Glycosidase</keyword>
<protein>
    <submittedName>
        <fullName evidence="6">Cyanogenic beta-glucosidase-like</fullName>
    </submittedName>
</protein>
<dbReference type="Gene3D" id="3.20.20.80">
    <property type="entry name" value="Glycosidases"/>
    <property type="match status" value="1"/>
</dbReference>
<sequence length="94" mass="10694">NGDVAVDQYHRYKEDVGIMSDIGFDAYRFSISWPRILPHGKLRGGVNPMGIGYYNNLINELLANGIQPYVTLFHWELPQTLEDEYGGFLSARAM</sequence>
<reference evidence="5" key="1">
    <citation type="journal article" date="2020" name="Plant Biotechnol. J.">
        <title>The pomegranate (Punica granatum L.) draft genome dissects genetic divergence between soft- and hard-seeded cultivars.</title>
        <authorList>
            <person name="Luo X."/>
            <person name="Li H."/>
            <person name="Wu Z."/>
            <person name="Yao W."/>
            <person name="Zhao P."/>
            <person name="Cao D."/>
            <person name="Yu H."/>
            <person name="Li K."/>
            <person name="Poudel K."/>
            <person name="Zhao D."/>
            <person name="Zhang F."/>
            <person name="Xia X."/>
            <person name="Chen L."/>
            <person name="Wang Q."/>
            <person name="Jing D."/>
            <person name="Cao S."/>
        </authorList>
    </citation>
    <scope>NUCLEOTIDE SEQUENCE [LARGE SCALE GENOMIC DNA]</scope>
    <source>
        <strain evidence="5">cv. Tunisia</strain>
    </source>
</reference>
<proteinExistence type="inferred from homology"/>